<feature type="region of interest" description="Disordered" evidence="1">
    <location>
        <begin position="46"/>
        <end position="69"/>
    </location>
</feature>
<dbReference type="GeneID" id="41583368"/>
<gene>
    <name evidence="2" type="ORF">HA336_04845</name>
</gene>
<organism evidence="2 3">
    <name type="scientific">Methanopyrus kandleri</name>
    <dbReference type="NCBI Taxonomy" id="2320"/>
    <lineage>
        <taxon>Archaea</taxon>
        <taxon>Methanobacteriati</taxon>
        <taxon>Methanobacteriota</taxon>
        <taxon>Methanomada group</taxon>
        <taxon>Methanopyri</taxon>
        <taxon>Methanopyrales</taxon>
        <taxon>Methanopyraceae</taxon>
        <taxon>Methanopyrus</taxon>
    </lineage>
</organism>
<proteinExistence type="predicted"/>
<sequence>MKAASPSRWRAGEVIVRVTRGVVGGAVGDGGPGVEETGEVGGLEVGRDAVNGVGNPRSGLASGAEGEAEPEELVGDSLGVDLEGSGFRLVGDVQGAEVPS</sequence>
<evidence type="ECO:0000313" key="2">
    <source>
        <dbReference type="EMBL" id="HII70542.1"/>
    </source>
</evidence>
<accession>A0A832SUJ7</accession>
<evidence type="ECO:0000256" key="1">
    <source>
        <dbReference type="SAM" id="MobiDB-lite"/>
    </source>
</evidence>
<protein>
    <submittedName>
        <fullName evidence="2">Uncharacterized protein</fullName>
    </submittedName>
</protein>
<dbReference type="Proteomes" id="UP000619545">
    <property type="component" value="Unassembled WGS sequence"/>
</dbReference>
<evidence type="ECO:0000313" key="3">
    <source>
        <dbReference type="Proteomes" id="UP000619545"/>
    </source>
</evidence>
<reference evidence="2" key="1">
    <citation type="journal article" date="2020" name="bioRxiv">
        <title>A rank-normalized archaeal taxonomy based on genome phylogeny resolves widespread incomplete and uneven classifications.</title>
        <authorList>
            <person name="Rinke C."/>
            <person name="Chuvochina M."/>
            <person name="Mussig A.J."/>
            <person name="Chaumeil P.-A."/>
            <person name="Waite D.W."/>
            <person name="Whitman W.B."/>
            <person name="Parks D.H."/>
            <person name="Hugenholtz P."/>
        </authorList>
    </citation>
    <scope>NUCLEOTIDE SEQUENCE</scope>
    <source>
        <strain evidence="2">UBA8853</strain>
    </source>
</reference>
<comment type="caution">
    <text evidence="2">The sequence shown here is derived from an EMBL/GenBank/DDBJ whole genome shotgun (WGS) entry which is preliminary data.</text>
</comment>
<dbReference type="AlphaFoldDB" id="A0A832SUJ7"/>
<dbReference type="RefSeq" id="WP_148679452.1">
    <property type="nucleotide sequence ID" value="NZ_DUJS01000004.1"/>
</dbReference>
<dbReference type="EMBL" id="DUJS01000004">
    <property type="protein sequence ID" value="HII70542.1"/>
    <property type="molecule type" value="Genomic_DNA"/>
</dbReference>
<name>A0A832SUJ7_9EURY</name>